<feature type="transmembrane region" description="Helical" evidence="1">
    <location>
        <begin position="49"/>
        <end position="74"/>
    </location>
</feature>
<keyword evidence="2" id="KW-0732">Signal</keyword>
<dbReference type="EMBL" id="CP018820">
    <property type="protein sequence ID" value="APR52964.1"/>
    <property type="molecule type" value="Genomic_DNA"/>
</dbReference>
<dbReference type="GeneID" id="44133180"/>
<evidence type="ECO:0000313" key="6">
    <source>
        <dbReference type="Proteomes" id="UP000286681"/>
    </source>
</evidence>
<dbReference type="KEGG" id="skr:BRX40_11455"/>
<dbReference type="OrthoDB" id="8481746at2"/>
<name>A0A1L6JAK6_9SPHN</name>
<gene>
    <name evidence="3" type="ORF">BRX40_11455</name>
    <name evidence="4" type="ORF">CA257_09145</name>
</gene>
<keyword evidence="5" id="KW-1185">Reference proteome</keyword>
<keyword evidence="1" id="KW-0472">Membrane</keyword>
<proteinExistence type="predicted"/>
<keyword evidence="1" id="KW-1133">Transmembrane helix</keyword>
<feature type="chain" id="PRO_5041797877" evidence="2">
    <location>
        <begin position="20"/>
        <end position="129"/>
    </location>
</feature>
<reference evidence="4 6" key="3">
    <citation type="submission" date="2018-07" db="EMBL/GenBank/DDBJ databases">
        <title>Genomic and Epidemiologic Investigation of an Indolent Hospital Outbreak.</title>
        <authorList>
            <person name="Johnson R.C."/>
            <person name="Deming C."/>
            <person name="Conlan S."/>
            <person name="Zellmer C.J."/>
            <person name="Michelin A.V."/>
            <person name="Lee-Lin S."/>
            <person name="Thomas P.J."/>
            <person name="Park M."/>
            <person name="Weingarten R.A."/>
            <person name="Less J."/>
            <person name="Dekker J.P."/>
            <person name="Frank K.M."/>
            <person name="Musser K.A."/>
            <person name="Mcquiston J.R."/>
            <person name="Henderson D.K."/>
            <person name="Lau A.F."/>
            <person name="Palmore T.N."/>
            <person name="Segre J.A."/>
        </authorList>
    </citation>
    <scope>NUCLEOTIDE SEQUENCE [LARGE SCALE GENOMIC DNA]</scope>
    <source>
        <strain evidence="4 6">SK-NIH.Env10_0317</strain>
    </source>
</reference>
<keyword evidence="1" id="KW-0812">Transmembrane</keyword>
<dbReference type="AlphaFoldDB" id="A0A1L6JAK6"/>
<reference evidence="3" key="1">
    <citation type="submission" date="2016-12" db="EMBL/GenBank/DDBJ databases">
        <title>Whole genome sequencing of Sphingomonas koreensis.</title>
        <authorList>
            <person name="Conlan S."/>
            <person name="Thomas P.J."/>
            <person name="Mullikin J."/>
            <person name="Palmore T.N."/>
            <person name="Frank K.M."/>
            <person name="Segre J.A."/>
        </authorList>
    </citation>
    <scope>NUCLEOTIDE SEQUENCE</scope>
    <source>
        <strain evidence="3">ABOJV</strain>
    </source>
</reference>
<sequence length="129" mass="13861">MAKLFKFLALALVAALAGAAVTVALHTWAPTGGATSTDISYADFLSITLTALSLMITVLGLFVAAAGVIGWATLESKLRDHSLAYFKEELGENGKLRTDLEKLFIDIAYDGIENYKAQKGIAEEKDYDD</sequence>
<dbReference type="RefSeq" id="WP_075151659.1">
    <property type="nucleotide sequence ID" value="NZ_CP018820.1"/>
</dbReference>
<organism evidence="3 5">
    <name type="scientific">Sphingomonas koreensis</name>
    <dbReference type="NCBI Taxonomy" id="93064"/>
    <lineage>
        <taxon>Bacteria</taxon>
        <taxon>Pseudomonadati</taxon>
        <taxon>Pseudomonadota</taxon>
        <taxon>Alphaproteobacteria</taxon>
        <taxon>Sphingomonadales</taxon>
        <taxon>Sphingomonadaceae</taxon>
        <taxon>Sphingomonas</taxon>
    </lineage>
</organism>
<evidence type="ECO:0000313" key="4">
    <source>
        <dbReference type="EMBL" id="RSV04220.1"/>
    </source>
</evidence>
<dbReference type="STRING" id="93064.BRX40_11455"/>
<dbReference type="Proteomes" id="UP000286681">
    <property type="component" value="Unassembled WGS sequence"/>
</dbReference>
<dbReference type="Proteomes" id="UP000185161">
    <property type="component" value="Chromosome"/>
</dbReference>
<dbReference type="EMBL" id="QQWO01000006">
    <property type="protein sequence ID" value="RSV04220.1"/>
    <property type="molecule type" value="Genomic_DNA"/>
</dbReference>
<evidence type="ECO:0000256" key="2">
    <source>
        <dbReference type="SAM" id="SignalP"/>
    </source>
</evidence>
<protein>
    <submittedName>
        <fullName evidence="3">Uncharacterized protein</fullName>
    </submittedName>
</protein>
<accession>A0A1L6JAK6</accession>
<reference evidence="5" key="2">
    <citation type="submission" date="2016-12" db="EMBL/GenBank/DDBJ databases">
        <title>Whole genome sequencing of Sphingomonas sp. ABOJV.</title>
        <authorList>
            <person name="Conlan S."/>
            <person name="Thomas P.J."/>
            <person name="Mullikin J."/>
            <person name="Palmore T.N."/>
            <person name="Frank K.M."/>
            <person name="Segre J.A."/>
        </authorList>
    </citation>
    <scope>NUCLEOTIDE SEQUENCE [LARGE SCALE GENOMIC DNA]</scope>
    <source>
        <strain evidence="5">ABOJV</strain>
    </source>
</reference>
<evidence type="ECO:0000313" key="5">
    <source>
        <dbReference type="Proteomes" id="UP000185161"/>
    </source>
</evidence>
<evidence type="ECO:0000313" key="3">
    <source>
        <dbReference type="EMBL" id="APR52964.1"/>
    </source>
</evidence>
<evidence type="ECO:0000256" key="1">
    <source>
        <dbReference type="SAM" id="Phobius"/>
    </source>
</evidence>
<feature type="signal peptide" evidence="2">
    <location>
        <begin position="1"/>
        <end position="19"/>
    </location>
</feature>